<reference evidence="1" key="1">
    <citation type="submission" date="2014-09" db="EMBL/GenBank/DDBJ databases">
        <authorList>
            <person name="Magalhaes I.L.F."/>
            <person name="Oliveira U."/>
            <person name="Santos F.R."/>
            <person name="Vidigal T.H.D.A."/>
            <person name="Brescovit A.D."/>
            <person name="Santos A.J."/>
        </authorList>
    </citation>
    <scope>NUCLEOTIDE SEQUENCE</scope>
    <source>
        <tissue evidence="1">Shoot tissue taken approximately 20 cm above the soil surface</tissue>
    </source>
</reference>
<reference evidence="1" key="2">
    <citation type="journal article" date="2015" name="Data Brief">
        <title>Shoot transcriptome of the giant reed, Arundo donax.</title>
        <authorList>
            <person name="Barrero R.A."/>
            <person name="Guerrero F.D."/>
            <person name="Moolhuijzen P."/>
            <person name="Goolsby J.A."/>
            <person name="Tidwell J."/>
            <person name="Bellgard S.E."/>
            <person name="Bellgard M.I."/>
        </authorList>
    </citation>
    <scope>NUCLEOTIDE SEQUENCE</scope>
    <source>
        <tissue evidence="1">Shoot tissue taken approximately 20 cm above the soil surface</tissue>
    </source>
</reference>
<name>A0A0A9G156_ARUDO</name>
<protein>
    <submittedName>
        <fullName evidence="1">Uncharacterized protein</fullName>
    </submittedName>
</protein>
<organism evidence="1">
    <name type="scientific">Arundo donax</name>
    <name type="common">Giant reed</name>
    <name type="synonym">Donax arundinaceus</name>
    <dbReference type="NCBI Taxonomy" id="35708"/>
    <lineage>
        <taxon>Eukaryota</taxon>
        <taxon>Viridiplantae</taxon>
        <taxon>Streptophyta</taxon>
        <taxon>Embryophyta</taxon>
        <taxon>Tracheophyta</taxon>
        <taxon>Spermatophyta</taxon>
        <taxon>Magnoliopsida</taxon>
        <taxon>Liliopsida</taxon>
        <taxon>Poales</taxon>
        <taxon>Poaceae</taxon>
        <taxon>PACMAD clade</taxon>
        <taxon>Arundinoideae</taxon>
        <taxon>Arundineae</taxon>
        <taxon>Arundo</taxon>
    </lineage>
</organism>
<evidence type="ECO:0000313" key="1">
    <source>
        <dbReference type="EMBL" id="JAE14368.1"/>
    </source>
</evidence>
<dbReference type="EMBL" id="GBRH01183528">
    <property type="protein sequence ID" value="JAE14368.1"/>
    <property type="molecule type" value="Transcribed_RNA"/>
</dbReference>
<sequence length="42" mass="4887">MRRRDIWVTRSRSSDLWATSLLMASIRAATFSMEARVSARRS</sequence>
<accession>A0A0A9G156</accession>
<proteinExistence type="predicted"/>
<dbReference type="AlphaFoldDB" id="A0A0A9G156"/>